<reference evidence="1" key="1">
    <citation type="submission" date="2020-12" db="EMBL/GenBank/DDBJ databases">
        <authorList>
            <consortium name="Molecular Ecology Group"/>
        </authorList>
    </citation>
    <scope>NUCLEOTIDE SEQUENCE</scope>
    <source>
        <strain evidence="1">TBG_1078</strain>
    </source>
</reference>
<name>A0A811ZSW0_NYCPR</name>
<dbReference type="AlphaFoldDB" id="A0A811ZSW0"/>
<accession>A0A811ZSW0</accession>
<sequence>MDQINVPKKWSHIPCPWFGRLDVVRIKKKKKTLGPILNLSWKRRVRSQNGGPRSKGTRAVEKTVYWWFEL</sequence>
<comment type="caution">
    <text evidence="1">The sequence shown here is derived from an EMBL/GenBank/DDBJ whole genome shotgun (WGS) entry which is preliminary data.</text>
</comment>
<organism evidence="1 2">
    <name type="scientific">Nyctereutes procyonoides</name>
    <name type="common">Raccoon dog</name>
    <name type="synonym">Canis procyonoides</name>
    <dbReference type="NCBI Taxonomy" id="34880"/>
    <lineage>
        <taxon>Eukaryota</taxon>
        <taxon>Metazoa</taxon>
        <taxon>Chordata</taxon>
        <taxon>Craniata</taxon>
        <taxon>Vertebrata</taxon>
        <taxon>Euteleostomi</taxon>
        <taxon>Mammalia</taxon>
        <taxon>Eutheria</taxon>
        <taxon>Laurasiatheria</taxon>
        <taxon>Carnivora</taxon>
        <taxon>Caniformia</taxon>
        <taxon>Canidae</taxon>
        <taxon>Nyctereutes</taxon>
    </lineage>
</organism>
<evidence type="ECO:0000313" key="2">
    <source>
        <dbReference type="Proteomes" id="UP000645828"/>
    </source>
</evidence>
<gene>
    <name evidence="1" type="ORF">NYPRO_LOCUS24525</name>
</gene>
<dbReference type="Proteomes" id="UP000645828">
    <property type="component" value="Unassembled WGS sequence"/>
</dbReference>
<dbReference type="EMBL" id="CAJHUB010000775">
    <property type="protein sequence ID" value="CAD7691731.1"/>
    <property type="molecule type" value="Genomic_DNA"/>
</dbReference>
<proteinExistence type="predicted"/>
<protein>
    <submittedName>
        <fullName evidence="1">(raccoon dog) hypothetical protein</fullName>
    </submittedName>
</protein>
<keyword evidence="2" id="KW-1185">Reference proteome</keyword>
<evidence type="ECO:0000313" key="1">
    <source>
        <dbReference type="EMBL" id="CAD7691731.1"/>
    </source>
</evidence>